<dbReference type="EMBL" id="BPFB01000006">
    <property type="protein sequence ID" value="GIU43645.1"/>
    <property type="molecule type" value="Genomic_DNA"/>
</dbReference>
<evidence type="ECO:0000313" key="3">
    <source>
        <dbReference type="Proteomes" id="UP000761574"/>
    </source>
</evidence>
<keyword evidence="3" id="KW-1185">Reference proteome</keyword>
<dbReference type="Gene3D" id="3.30.700.10">
    <property type="entry name" value="Glycoprotein, Type 4 Pilin"/>
    <property type="match status" value="1"/>
</dbReference>
<evidence type="ECO:0000256" key="1">
    <source>
        <dbReference type="SAM" id="Phobius"/>
    </source>
</evidence>
<keyword evidence="1" id="KW-0812">Transmembrane</keyword>
<evidence type="ECO:0000313" key="2">
    <source>
        <dbReference type="EMBL" id="GIU43645.1"/>
    </source>
</evidence>
<organism evidence="2 3">
    <name type="scientific">Shewanella algidipiscicola</name>
    <dbReference type="NCBI Taxonomy" id="614070"/>
    <lineage>
        <taxon>Bacteria</taxon>
        <taxon>Pseudomonadati</taxon>
        <taxon>Pseudomonadota</taxon>
        <taxon>Gammaproteobacteria</taxon>
        <taxon>Alteromonadales</taxon>
        <taxon>Shewanellaceae</taxon>
        <taxon>Shewanella</taxon>
    </lineage>
</organism>
<dbReference type="PROSITE" id="PS00409">
    <property type="entry name" value="PROKAR_NTER_METHYL"/>
    <property type="match status" value="1"/>
</dbReference>
<reference evidence="2 3" key="1">
    <citation type="submission" date="2021-05" db="EMBL/GenBank/DDBJ databases">
        <title>Molecular characterization for Shewanella algae harboring chromosomal blaOXA-55-like strains isolated from clinical and environment sample.</title>
        <authorList>
            <person name="Ohama Y."/>
            <person name="Aoki K."/>
            <person name="Harada S."/>
            <person name="Moriya K."/>
            <person name="Ishii Y."/>
            <person name="Tateda K."/>
        </authorList>
    </citation>
    <scope>NUCLEOTIDE SEQUENCE [LARGE SCALE GENOMIC DNA]</scope>
    <source>
        <strain evidence="2 3">LMG 23746</strain>
    </source>
</reference>
<dbReference type="Proteomes" id="UP000761574">
    <property type="component" value="Unassembled WGS sequence"/>
</dbReference>
<proteinExistence type="predicted"/>
<dbReference type="InterPro" id="IPR012902">
    <property type="entry name" value="N_methyl_site"/>
</dbReference>
<comment type="caution">
    <text evidence="2">The sequence shown here is derived from an EMBL/GenBank/DDBJ whole genome shotgun (WGS) entry which is preliminary data.</text>
</comment>
<dbReference type="InterPro" id="IPR045584">
    <property type="entry name" value="Pilin-like"/>
</dbReference>
<dbReference type="Pfam" id="PF07963">
    <property type="entry name" value="N_methyl"/>
    <property type="match status" value="1"/>
</dbReference>
<gene>
    <name evidence="2" type="ORF">TUM4630_07460</name>
</gene>
<dbReference type="RefSeq" id="WP_119977152.1">
    <property type="nucleotide sequence ID" value="NZ_BPFB01000006.1"/>
</dbReference>
<name>A0ABQ4P7X8_9GAMM</name>
<keyword evidence="1" id="KW-0472">Membrane</keyword>
<dbReference type="SUPFAM" id="SSF54523">
    <property type="entry name" value="Pili subunits"/>
    <property type="match status" value="1"/>
</dbReference>
<keyword evidence="1" id="KW-1133">Transmembrane helix</keyword>
<accession>A0ABQ4P7X8</accession>
<evidence type="ECO:0008006" key="4">
    <source>
        <dbReference type="Google" id="ProtNLM"/>
    </source>
</evidence>
<feature type="transmembrane region" description="Helical" evidence="1">
    <location>
        <begin position="12"/>
        <end position="31"/>
    </location>
</feature>
<dbReference type="NCBIfam" id="TIGR02532">
    <property type="entry name" value="IV_pilin_GFxxxE"/>
    <property type="match status" value="1"/>
</dbReference>
<sequence>MNKQKGFTLIELVVVIIILGILAVTAAPKFINLQSDARASTIAGLEAALKGGDSLVYSKSLIAGNEALASTETPAPKVTVAKNKEVNLNFGHPTPVWTGSLEHVLDIDASAESPTDETTEWVYLEVGAEKSIYFYPQGQDNPKADAPDTGACYVQYENSVTDTDGTLAITSVTTGC</sequence>
<protein>
    <recommendedName>
        <fullName evidence="4">MSHA pilin protein MshA</fullName>
    </recommendedName>
</protein>